<feature type="compositionally biased region" description="Basic and acidic residues" evidence="1">
    <location>
        <begin position="26"/>
        <end position="35"/>
    </location>
</feature>
<keyword evidence="2" id="KW-0472">Membrane</keyword>
<dbReference type="Pfam" id="PF20163">
    <property type="entry name" value="DUF6536"/>
    <property type="match status" value="1"/>
</dbReference>
<comment type="caution">
    <text evidence="4">The sequence shown here is derived from an EMBL/GenBank/DDBJ whole genome shotgun (WGS) entry which is preliminary data.</text>
</comment>
<gene>
    <name evidence="4" type="ORF">D9757_008363</name>
</gene>
<dbReference type="PANTHER" id="PTHR35395:SF1">
    <property type="entry name" value="DUF6536 DOMAIN-CONTAINING PROTEIN"/>
    <property type="match status" value="1"/>
</dbReference>
<proteinExistence type="predicted"/>
<keyword evidence="5" id="KW-1185">Reference proteome</keyword>
<feature type="transmembrane region" description="Helical" evidence="2">
    <location>
        <begin position="521"/>
        <end position="543"/>
    </location>
</feature>
<feature type="domain" description="DUF6536" evidence="3">
    <location>
        <begin position="81"/>
        <end position="226"/>
    </location>
</feature>
<keyword evidence="2" id="KW-0812">Transmembrane</keyword>
<feature type="transmembrane region" description="Helical" evidence="2">
    <location>
        <begin position="191"/>
        <end position="208"/>
    </location>
</feature>
<evidence type="ECO:0000313" key="5">
    <source>
        <dbReference type="Proteomes" id="UP000518752"/>
    </source>
</evidence>
<dbReference type="PANTHER" id="PTHR35395">
    <property type="entry name" value="DUF6536 DOMAIN-CONTAINING PROTEIN"/>
    <property type="match status" value="1"/>
</dbReference>
<feature type="region of interest" description="Disordered" evidence="1">
    <location>
        <begin position="12"/>
        <end position="35"/>
    </location>
</feature>
<keyword evidence="2" id="KW-1133">Transmembrane helix</keyword>
<organism evidence="4 5">
    <name type="scientific">Collybiopsis confluens</name>
    <dbReference type="NCBI Taxonomy" id="2823264"/>
    <lineage>
        <taxon>Eukaryota</taxon>
        <taxon>Fungi</taxon>
        <taxon>Dikarya</taxon>
        <taxon>Basidiomycota</taxon>
        <taxon>Agaricomycotina</taxon>
        <taxon>Agaricomycetes</taxon>
        <taxon>Agaricomycetidae</taxon>
        <taxon>Agaricales</taxon>
        <taxon>Marasmiineae</taxon>
        <taxon>Omphalotaceae</taxon>
        <taxon>Collybiopsis</taxon>
    </lineage>
</organism>
<protein>
    <recommendedName>
        <fullName evidence="3">DUF6536 domain-containing protein</fullName>
    </recommendedName>
</protein>
<evidence type="ECO:0000313" key="4">
    <source>
        <dbReference type="EMBL" id="KAF5381866.1"/>
    </source>
</evidence>
<dbReference type="InterPro" id="IPR046623">
    <property type="entry name" value="DUF6536"/>
</dbReference>
<name>A0A8H5HEX7_9AGAR</name>
<dbReference type="Proteomes" id="UP000518752">
    <property type="component" value="Unassembled WGS sequence"/>
</dbReference>
<evidence type="ECO:0000256" key="1">
    <source>
        <dbReference type="SAM" id="MobiDB-lite"/>
    </source>
</evidence>
<dbReference type="AlphaFoldDB" id="A0A8H5HEX7"/>
<evidence type="ECO:0000256" key="2">
    <source>
        <dbReference type="SAM" id="Phobius"/>
    </source>
</evidence>
<sequence>MTTPGGYFSYASVSTHDSNEDFPEDLEGKEGQGRHQRIKSDSETMLLVSEDVKYPNPRYRSIRNRMSRTIAGIKSKLPTGWRFGAWLAVFQASAVLLTNIIILVWSATKSGGNAIGIAFQGDCNTVDHYSVGIHIVINVLSTVLLGASNYTMQTLCAPTRAEVNRAHEKGIWLDIGLQSIRNLKYTSRIKRILWIALSISSIPLHLFYNSSFFSTISAENYLVIPATGPDLQTMTPNEDGRYNWTCGYEGCPGGVPEAELSQWDVLNNAECLKAYATDFVSDRATVVLVVGDYVANNTLNTMLTALNTGTLTADGSDGPYPDWWICSDASVYSFLGCVSVWRSIDPSKWRFDDVRINYCLSQPIAPKCQLNFNVPFLVLVIMFNIVKVTCMACVATKIDGNALVTIGDAIASFTSDPDIHTRDMCLASSDIFDGREIGKTVRLEYQSRRIRWFRAASKRHWMTTLWFFAVAISAIILGLLIYGIITQFGTGLSALWQLGVGTAHTQTIISGWKIPTDGYRALVASVFVSNSPQLILSIIYLLFNSLSTPSFYSSGHTAIHVFSPDPIPFWSTIDGILDPPALACVPKHFLQLRVLTTGYATYFIVGATLILGALVFGFLPILTEICPSWGAAVPQFQHHAIPRSLMVLTH</sequence>
<feature type="transmembrane region" description="Helical" evidence="2">
    <location>
        <begin position="464"/>
        <end position="485"/>
    </location>
</feature>
<feature type="transmembrane region" description="Helical" evidence="2">
    <location>
        <begin position="599"/>
        <end position="619"/>
    </location>
</feature>
<feature type="transmembrane region" description="Helical" evidence="2">
    <location>
        <begin position="128"/>
        <end position="147"/>
    </location>
</feature>
<reference evidence="4 5" key="1">
    <citation type="journal article" date="2020" name="ISME J.">
        <title>Uncovering the hidden diversity of litter-decomposition mechanisms in mushroom-forming fungi.</title>
        <authorList>
            <person name="Floudas D."/>
            <person name="Bentzer J."/>
            <person name="Ahren D."/>
            <person name="Johansson T."/>
            <person name="Persson P."/>
            <person name="Tunlid A."/>
        </authorList>
    </citation>
    <scope>NUCLEOTIDE SEQUENCE [LARGE SCALE GENOMIC DNA]</scope>
    <source>
        <strain evidence="4 5">CBS 406.79</strain>
    </source>
</reference>
<feature type="transmembrane region" description="Helical" evidence="2">
    <location>
        <begin position="83"/>
        <end position="108"/>
    </location>
</feature>
<accession>A0A8H5HEX7</accession>
<dbReference type="EMBL" id="JAACJN010000056">
    <property type="protein sequence ID" value="KAF5381866.1"/>
    <property type="molecule type" value="Genomic_DNA"/>
</dbReference>
<feature type="transmembrane region" description="Helical" evidence="2">
    <location>
        <begin position="374"/>
        <end position="395"/>
    </location>
</feature>
<evidence type="ECO:0000259" key="3">
    <source>
        <dbReference type="Pfam" id="PF20163"/>
    </source>
</evidence>